<dbReference type="PANTHER" id="PTHR47099:SF1">
    <property type="entry name" value="METHYLCOBAMIDE:COM METHYLTRANSFERASE MTBA"/>
    <property type="match status" value="1"/>
</dbReference>
<dbReference type="Pfam" id="PF13192">
    <property type="entry name" value="Thioredoxin_3"/>
    <property type="match status" value="1"/>
</dbReference>
<dbReference type="CDD" id="cd03465">
    <property type="entry name" value="URO-D_like"/>
    <property type="match status" value="1"/>
</dbReference>
<dbReference type="Gene3D" id="3.40.30.10">
    <property type="entry name" value="Glutaredoxin"/>
    <property type="match status" value="1"/>
</dbReference>
<dbReference type="OrthoDB" id="161361at2"/>
<dbReference type="RefSeq" id="WP_116226306.1">
    <property type="nucleotide sequence ID" value="NZ_AP018437.1"/>
</dbReference>
<dbReference type="Gene3D" id="3.20.20.210">
    <property type="match status" value="1"/>
</dbReference>
<dbReference type="AlphaFoldDB" id="A0A347ZPP2"/>
<protein>
    <submittedName>
        <fullName evidence="2">Uroporphyrinogen decarboxylase</fullName>
    </submittedName>
</protein>
<evidence type="ECO:0000313" key="3">
    <source>
        <dbReference type="Proteomes" id="UP000256388"/>
    </source>
</evidence>
<organism evidence="2 3">
    <name type="scientific">Pelolinea submarina</name>
    <dbReference type="NCBI Taxonomy" id="913107"/>
    <lineage>
        <taxon>Bacteria</taxon>
        <taxon>Bacillati</taxon>
        <taxon>Chloroflexota</taxon>
        <taxon>Anaerolineae</taxon>
        <taxon>Anaerolineales</taxon>
        <taxon>Anaerolineaceae</taxon>
        <taxon>Pelolinea</taxon>
    </lineage>
</organism>
<feature type="domain" description="Thioredoxin" evidence="1">
    <location>
        <begin position="341"/>
        <end position="462"/>
    </location>
</feature>
<dbReference type="SUPFAM" id="SSF51726">
    <property type="entry name" value="UROD/MetE-like"/>
    <property type="match status" value="1"/>
</dbReference>
<sequence>MKNNLSNLSKKGLLFAALRHEEMPRIPWVPFAGVHAGSLKGYKADQVLTDKEKLIESLLEVNHQYDPDGQPVVFDLQIEAEILGCDLVWAENAPPSVATHPLASTLELPTRLPEKTDGRLPLVLDAMASMKTEVGSHTALYGLVTGPFTLASHLRGTEIFMDMFDHPEYLRGLIAYTTRVAKRVSEYYLDAGMDIIAVVDPLVSQISPKHFRNFLSEDFTGLFSFIREKGAFSSFFVCGDATKNVEAMCQTAPDCIAVDENIDMLAAKQITDQYDITLEGNIPLTTCMLFGTQQDNMKYVLDLIDAMFPGDVLPKNLIISPGCDMPYDVPVDNVVGTMQAIREPETARLMVANYQSGEIDLDQVSLPNYEQLAKPLMEVFTLDSASCPACGYMLNAATRVFTELAGSVDMVEYKITEPKNVARMHKMGVKNLPSILINGQVKFSSIIPSNRELIDALKEAIK</sequence>
<proteinExistence type="predicted"/>
<dbReference type="InterPro" id="IPR036249">
    <property type="entry name" value="Thioredoxin-like_sf"/>
</dbReference>
<dbReference type="PROSITE" id="PS51352">
    <property type="entry name" value="THIOREDOXIN_2"/>
    <property type="match status" value="1"/>
</dbReference>
<comment type="caution">
    <text evidence="2">The sequence shown here is derived from an EMBL/GenBank/DDBJ whole genome shotgun (WGS) entry which is preliminary data.</text>
</comment>
<dbReference type="InterPro" id="IPR052024">
    <property type="entry name" value="Methanogen_methyltrans"/>
</dbReference>
<dbReference type="Proteomes" id="UP000256388">
    <property type="component" value="Unassembled WGS sequence"/>
</dbReference>
<gene>
    <name evidence="2" type="ORF">DFR64_3063</name>
</gene>
<dbReference type="SUPFAM" id="SSF52833">
    <property type="entry name" value="Thioredoxin-like"/>
    <property type="match status" value="1"/>
</dbReference>
<dbReference type="GO" id="GO:0006779">
    <property type="term" value="P:porphyrin-containing compound biosynthetic process"/>
    <property type="evidence" value="ECO:0007669"/>
    <property type="project" value="InterPro"/>
</dbReference>
<name>A0A347ZPP2_9CHLR</name>
<reference evidence="2 3" key="1">
    <citation type="submission" date="2018-08" db="EMBL/GenBank/DDBJ databases">
        <title>Genomic Encyclopedia of Type Strains, Phase IV (KMG-IV): sequencing the most valuable type-strain genomes for metagenomic binning, comparative biology and taxonomic classification.</title>
        <authorList>
            <person name="Goeker M."/>
        </authorList>
    </citation>
    <scope>NUCLEOTIDE SEQUENCE [LARGE SCALE GENOMIC DNA]</scope>
    <source>
        <strain evidence="2 3">DSM 23923</strain>
    </source>
</reference>
<dbReference type="InterPro" id="IPR038071">
    <property type="entry name" value="UROD/MetE-like_sf"/>
</dbReference>
<keyword evidence="3" id="KW-1185">Reference proteome</keyword>
<dbReference type="GO" id="GO:0004853">
    <property type="term" value="F:uroporphyrinogen decarboxylase activity"/>
    <property type="evidence" value="ECO:0007669"/>
    <property type="project" value="InterPro"/>
</dbReference>
<evidence type="ECO:0000313" key="2">
    <source>
        <dbReference type="EMBL" id="REG04712.1"/>
    </source>
</evidence>
<dbReference type="Pfam" id="PF01208">
    <property type="entry name" value="URO-D"/>
    <property type="match status" value="1"/>
</dbReference>
<dbReference type="InterPro" id="IPR000257">
    <property type="entry name" value="Uroporphyrinogen_deCOase"/>
</dbReference>
<dbReference type="EMBL" id="QUMS01000006">
    <property type="protein sequence ID" value="REG04712.1"/>
    <property type="molecule type" value="Genomic_DNA"/>
</dbReference>
<accession>A0A347ZPP2</accession>
<dbReference type="PANTHER" id="PTHR47099">
    <property type="entry name" value="METHYLCOBAMIDE:COM METHYLTRANSFERASE MTBA"/>
    <property type="match status" value="1"/>
</dbReference>
<dbReference type="InterPro" id="IPR012336">
    <property type="entry name" value="Thioredoxin-like_fold"/>
</dbReference>
<dbReference type="InterPro" id="IPR013766">
    <property type="entry name" value="Thioredoxin_domain"/>
</dbReference>
<evidence type="ECO:0000259" key="1">
    <source>
        <dbReference type="PROSITE" id="PS51352"/>
    </source>
</evidence>